<evidence type="ECO:0000256" key="1">
    <source>
        <dbReference type="SAM" id="Coils"/>
    </source>
</evidence>
<feature type="region of interest" description="Disordered" evidence="2">
    <location>
        <begin position="357"/>
        <end position="446"/>
    </location>
</feature>
<keyword evidence="1" id="KW-0175">Coiled coil</keyword>
<comment type="caution">
    <text evidence="3">The sequence shown here is derived from an EMBL/GenBank/DDBJ whole genome shotgun (WGS) entry which is preliminary data.</text>
</comment>
<keyword evidence="4" id="KW-1185">Reference proteome</keyword>
<feature type="coiled-coil region" evidence="1">
    <location>
        <begin position="139"/>
        <end position="175"/>
    </location>
</feature>
<proteinExistence type="predicted"/>
<evidence type="ECO:0000313" key="4">
    <source>
        <dbReference type="Proteomes" id="UP000324748"/>
    </source>
</evidence>
<feature type="region of interest" description="Disordered" evidence="2">
    <location>
        <begin position="516"/>
        <end position="544"/>
    </location>
</feature>
<dbReference type="Proteomes" id="UP000324748">
    <property type="component" value="Unassembled WGS sequence"/>
</dbReference>
<sequence>MDPREHTSGNLLSADGLGLHSYDPLTNSTYSSLGQDDRMHHHGLHASQTNIEVSGGHYGTPSQAIGSLTGVHRVGGAIPSGQLSYTRTAVPATPPSGILTMSAPARIDPISSSAASARLKSSSTRKQNRTRAEIDAAKAVTAAKKAEKIQRAAQRLEAQRQKQAAKEARAALKVTDTGTPTPRFVWSEDASLELLRFVKEVKEEHDDLSERTPGFIAWSPYFLNREADRDLFPLLIGIANDVILRRYRALMNVWKVGTLLGLSHSGSDGLHDVLAKEHLSETLYNFMNAMHGDNAAANAYGHIELDDDLGALVDDVGPEETVDGQASVMTNTVLEDAQLVRDRRGEAGLTAAELALDDSDNDVTGQDSPLATIDGGQPPASSLFDGIPRGPTLPAPMTRPQATPAPPSIEAPVGPGVVITKPPPATPHPSCRRGRTEVAKPDDSSTQALLQMFQQSQDRQEAARVEDRRLADVRANEKESARAAAATQAAHDRSIRDGQLKLDRDVAEKRNQALDEECRVRDEDRKEEKRQALEWRQEEGRRYEASQKLLAEERKVQDTARREQERASQLFQAAMMRMLGVQDLLPTAGKS</sequence>
<feature type="region of interest" description="Disordered" evidence="2">
    <location>
        <begin position="473"/>
        <end position="497"/>
    </location>
</feature>
<feature type="region of interest" description="Disordered" evidence="2">
    <location>
        <begin position="112"/>
        <end position="132"/>
    </location>
</feature>
<protein>
    <submittedName>
        <fullName evidence="3">Uncharacterized protein</fullName>
    </submittedName>
</protein>
<dbReference type="AlphaFoldDB" id="A0A5B0NZ15"/>
<evidence type="ECO:0000313" key="3">
    <source>
        <dbReference type="EMBL" id="KAA1093992.1"/>
    </source>
</evidence>
<feature type="compositionally biased region" description="Low complexity" evidence="2">
    <location>
        <begin position="112"/>
        <end position="122"/>
    </location>
</feature>
<dbReference type="OrthoDB" id="2507825at2759"/>
<accession>A0A5B0NZ15</accession>
<gene>
    <name evidence="3" type="ORF">PGT21_005491</name>
</gene>
<name>A0A5B0NZ15_PUCGR</name>
<evidence type="ECO:0000256" key="2">
    <source>
        <dbReference type="SAM" id="MobiDB-lite"/>
    </source>
</evidence>
<feature type="compositionally biased region" description="Basic and acidic residues" evidence="2">
    <location>
        <begin position="434"/>
        <end position="443"/>
    </location>
</feature>
<organism evidence="3 4">
    <name type="scientific">Puccinia graminis f. sp. tritici</name>
    <dbReference type="NCBI Taxonomy" id="56615"/>
    <lineage>
        <taxon>Eukaryota</taxon>
        <taxon>Fungi</taxon>
        <taxon>Dikarya</taxon>
        <taxon>Basidiomycota</taxon>
        <taxon>Pucciniomycotina</taxon>
        <taxon>Pucciniomycetes</taxon>
        <taxon>Pucciniales</taxon>
        <taxon>Pucciniaceae</taxon>
        <taxon>Puccinia</taxon>
    </lineage>
</organism>
<dbReference type="EMBL" id="VSWC01000079">
    <property type="protein sequence ID" value="KAA1093992.1"/>
    <property type="molecule type" value="Genomic_DNA"/>
</dbReference>
<reference evidence="3 4" key="1">
    <citation type="submission" date="2019-05" db="EMBL/GenBank/DDBJ databases">
        <title>Emergence of the Ug99 lineage of the wheat stem rust pathogen through somatic hybridization.</title>
        <authorList>
            <person name="Li F."/>
            <person name="Upadhyaya N.M."/>
            <person name="Sperschneider J."/>
            <person name="Matny O."/>
            <person name="Nguyen-Phuc H."/>
            <person name="Mago R."/>
            <person name="Raley C."/>
            <person name="Miller M.E."/>
            <person name="Silverstein K.A.T."/>
            <person name="Henningsen E."/>
            <person name="Hirsch C.D."/>
            <person name="Visser B."/>
            <person name="Pretorius Z.A."/>
            <person name="Steffenson B.J."/>
            <person name="Schwessinger B."/>
            <person name="Dodds P.N."/>
            <person name="Figueroa M."/>
        </authorList>
    </citation>
    <scope>NUCLEOTIDE SEQUENCE [LARGE SCALE GENOMIC DNA]</scope>
    <source>
        <strain evidence="3">21-0</strain>
    </source>
</reference>